<feature type="compositionally biased region" description="Polar residues" evidence="8">
    <location>
        <begin position="134"/>
        <end position="149"/>
    </location>
</feature>
<feature type="region of interest" description="Disordered" evidence="8">
    <location>
        <begin position="129"/>
        <end position="152"/>
    </location>
</feature>
<feature type="domain" description="Protein kinase" evidence="9">
    <location>
        <begin position="488"/>
        <end position="775"/>
    </location>
</feature>
<dbReference type="GO" id="GO:0004674">
    <property type="term" value="F:protein serine/threonine kinase activity"/>
    <property type="evidence" value="ECO:0007669"/>
    <property type="project" value="UniProtKB-KW"/>
</dbReference>
<comment type="catalytic activity">
    <reaction evidence="7">
        <text>L-seryl-[protein] + ATP = O-phospho-L-seryl-[protein] + ADP + H(+)</text>
        <dbReference type="Rhea" id="RHEA:17989"/>
        <dbReference type="Rhea" id="RHEA-COMP:9863"/>
        <dbReference type="Rhea" id="RHEA-COMP:11604"/>
        <dbReference type="ChEBI" id="CHEBI:15378"/>
        <dbReference type="ChEBI" id="CHEBI:29999"/>
        <dbReference type="ChEBI" id="CHEBI:30616"/>
        <dbReference type="ChEBI" id="CHEBI:83421"/>
        <dbReference type="ChEBI" id="CHEBI:456216"/>
        <dbReference type="EC" id="2.7.11.1"/>
    </reaction>
</comment>
<dbReference type="PANTHER" id="PTHR43671:SF103">
    <property type="entry name" value="KINASE, PUTATIVE-RELATED"/>
    <property type="match status" value="1"/>
</dbReference>
<keyword evidence="4 10" id="KW-0418">Kinase</keyword>
<accession>J9QVE3</accession>
<dbReference type="PROSITE" id="PS50011">
    <property type="entry name" value="PROTEIN_KINASE_DOM"/>
    <property type="match status" value="1"/>
</dbReference>
<name>J9QVE3_9ALPH</name>
<dbReference type="InterPro" id="IPR011009">
    <property type="entry name" value="Kinase-like_dom_sf"/>
</dbReference>
<dbReference type="InterPro" id="IPR050660">
    <property type="entry name" value="NEK_Ser/Thr_kinase"/>
</dbReference>
<dbReference type="Proteomes" id="UP000167073">
    <property type="component" value="Segment"/>
</dbReference>
<dbReference type="GeneID" id="26887585"/>
<dbReference type="InterPro" id="IPR008271">
    <property type="entry name" value="Ser/Thr_kinase_AS"/>
</dbReference>
<evidence type="ECO:0000256" key="6">
    <source>
        <dbReference type="ARBA" id="ARBA00047899"/>
    </source>
</evidence>
<dbReference type="Gene3D" id="1.10.510.10">
    <property type="entry name" value="Transferase(Phosphotransferase) domain 1"/>
    <property type="match status" value="1"/>
</dbReference>
<keyword evidence="2" id="KW-0808">Transferase</keyword>
<dbReference type="InterPro" id="IPR000719">
    <property type="entry name" value="Prot_kinase_dom"/>
</dbReference>
<keyword evidence="10" id="KW-0723">Serine/threonine-protein kinase</keyword>
<feature type="region of interest" description="Disordered" evidence="8">
    <location>
        <begin position="194"/>
        <end position="219"/>
    </location>
</feature>
<dbReference type="EC" id="2.7.11.1" evidence="1"/>
<evidence type="ECO:0000256" key="2">
    <source>
        <dbReference type="ARBA" id="ARBA00022679"/>
    </source>
</evidence>
<dbReference type="OrthoDB" id="6268at10239"/>
<evidence type="ECO:0000313" key="10">
    <source>
        <dbReference type="EMBL" id="AFR32505.1"/>
    </source>
</evidence>
<dbReference type="KEGG" id="vg:26887585"/>
<dbReference type="PROSITE" id="PS00108">
    <property type="entry name" value="PROTEIN_KINASE_ST"/>
    <property type="match status" value="1"/>
</dbReference>
<keyword evidence="11" id="KW-1185">Reference proteome</keyword>
<dbReference type="Pfam" id="PF00069">
    <property type="entry name" value="Pkinase"/>
    <property type="match status" value="1"/>
</dbReference>
<keyword evidence="3" id="KW-0547">Nucleotide-binding</keyword>
<reference evidence="10 11" key="1">
    <citation type="journal article" date="2012" name="Virology">
        <title>Analysis of the genome of leporid herpesvirus 4.</title>
        <authorList>
            <person name="Babra B."/>
            <person name="Watson G."/>
            <person name="Xu W."/>
            <person name="Jeffrey B.M."/>
            <person name="Xu J.R."/>
            <person name="Rockey D.D."/>
            <person name="Rohrmann G.F."/>
            <person name="Jin L."/>
        </authorList>
    </citation>
    <scope>NUCLEOTIDE SEQUENCE [LARGE SCALE GENOMIC DNA]</scope>
    <source>
        <strain evidence="10">LHV4012612</strain>
    </source>
</reference>
<evidence type="ECO:0000256" key="7">
    <source>
        <dbReference type="ARBA" id="ARBA00048679"/>
    </source>
</evidence>
<organism evidence="10 11">
    <name type="scientific">Leporid alphaherpesvirus 4</name>
    <dbReference type="NCBI Taxonomy" id="481315"/>
    <lineage>
        <taxon>Viruses</taxon>
        <taxon>Duplodnaviria</taxon>
        <taxon>Heunggongvirae</taxon>
        <taxon>Peploviricota</taxon>
        <taxon>Herviviricetes</taxon>
        <taxon>Herpesvirales</taxon>
        <taxon>Orthoherpesviridae</taxon>
        <taxon>Alphaherpesvirinae</taxon>
        <taxon>Simplexvirus</taxon>
        <taxon>Simplexvirus leporidalpha4</taxon>
    </lineage>
</organism>
<evidence type="ECO:0000256" key="3">
    <source>
        <dbReference type="ARBA" id="ARBA00022741"/>
    </source>
</evidence>
<dbReference type="EMBL" id="JQ596859">
    <property type="protein sequence ID" value="AFR32505.1"/>
    <property type="molecule type" value="Genomic_DNA"/>
</dbReference>
<protein>
    <recommendedName>
        <fullName evidence="1">non-specific serine/threonine protein kinase</fullName>
        <ecNumber evidence="1">2.7.11.1</ecNumber>
    </recommendedName>
</protein>
<sequence length="783" mass="84588">MAQTQRVSCLFWAVSAKCAVHSGHAVTDGCPRAAETWGRVCDVSAPSHLARRDGAGFRAAFTVPATNVHAANVFFRGLVGAAGYGSQECHTAGRRRAEMGHDEPVRLCAPAIATTRNGRPRAIIASMAGAQISAPPTTHTANSSPGPDSSRSRMCAAALTTSTLSWGASSENRPPLRWRAQSQVLVLTIGRRGRGRSISGPATRRRSAGRITTGVSRDAPASMRHCRMRKCHISGLASRDVRGGASVSSSSVIMLTTDTPMSRGILDGLQTHTSTRTSAGSASAKKARGPLFRGPWLGCGCIPTNLLWVALSACARLARVAFGMASSRERVHTYTRHGAPAAAGQVRFGDPCDEPVYVNCVRMSAASRTHSSDTMSTEDGRLSQIREALAELRGRDTDKFGGYDSDDAPDDVAYPEDFPGCQSDRGPHMSRAVEQSRPAGRAAAGNQKGHLGFTQEELDAMDKEASKAIKRGCKPPSQMVAIVTGLGFAVHKALIPGAEGCVFDCTHPAYPQRVIVKAGWYASTANEARLLRRLQHPSVITILDCHTSSGVVCEVLPKYQSDMYSFLGSLSHALTCDQVRDISRQILSAVKYIHGKRIIHRDIKTENVFVNGPRDVCLGDFGAACGMRGPRDTPFHYGMAGTVDTNAPEMLAGDPYSASVDVWSAGLVIFEVASQSHSLFSAPGRQEMRPCDSQIRRIIKQAQVHREEFPPRHTYPLLSQYQRYAESSTRLPHTRPAWTRSYRLNMDVEYLVCHALTFDGSVRPGAAELLQLPLFQNTRARVA</sequence>
<dbReference type="SMART" id="SM00220">
    <property type="entry name" value="S_TKc"/>
    <property type="match status" value="1"/>
</dbReference>
<dbReference type="SUPFAM" id="SSF56112">
    <property type="entry name" value="Protein kinase-like (PK-like)"/>
    <property type="match status" value="1"/>
</dbReference>
<evidence type="ECO:0000256" key="4">
    <source>
        <dbReference type="ARBA" id="ARBA00022777"/>
    </source>
</evidence>
<evidence type="ECO:0000259" key="9">
    <source>
        <dbReference type="PROSITE" id="PS50011"/>
    </source>
</evidence>
<evidence type="ECO:0000313" key="11">
    <source>
        <dbReference type="Proteomes" id="UP000167073"/>
    </source>
</evidence>
<comment type="catalytic activity">
    <reaction evidence="6">
        <text>L-threonyl-[protein] + ATP = O-phospho-L-threonyl-[protein] + ADP + H(+)</text>
        <dbReference type="Rhea" id="RHEA:46608"/>
        <dbReference type="Rhea" id="RHEA-COMP:11060"/>
        <dbReference type="Rhea" id="RHEA-COMP:11605"/>
        <dbReference type="ChEBI" id="CHEBI:15378"/>
        <dbReference type="ChEBI" id="CHEBI:30013"/>
        <dbReference type="ChEBI" id="CHEBI:30616"/>
        <dbReference type="ChEBI" id="CHEBI:61977"/>
        <dbReference type="ChEBI" id="CHEBI:456216"/>
        <dbReference type="EC" id="2.7.11.1"/>
    </reaction>
</comment>
<proteinExistence type="predicted"/>
<dbReference type="PANTHER" id="PTHR43671">
    <property type="entry name" value="SERINE/THREONINE-PROTEIN KINASE NEK"/>
    <property type="match status" value="1"/>
</dbReference>
<dbReference type="RefSeq" id="YP_009230196.1">
    <property type="nucleotide sequence ID" value="NC_029311.1"/>
</dbReference>
<dbReference type="GO" id="GO:0005524">
    <property type="term" value="F:ATP binding"/>
    <property type="evidence" value="ECO:0007669"/>
    <property type="project" value="UniProtKB-KW"/>
</dbReference>
<evidence type="ECO:0000256" key="8">
    <source>
        <dbReference type="SAM" id="MobiDB-lite"/>
    </source>
</evidence>
<gene>
    <name evidence="10" type="primary">US3</name>
</gene>
<dbReference type="CDD" id="cd00180">
    <property type="entry name" value="PKc"/>
    <property type="match status" value="1"/>
</dbReference>
<keyword evidence="5" id="KW-0067">ATP-binding</keyword>
<evidence type="ECO:0000256" key="5">
    <source>
        <dbReference type="ARBA" id="ARBA00022840"/>
    </source>
</evidence>
<evidence type="ECO:0000256" key="1">
    <source>
        <dbReference type="ARBA" id="ARBA00012513"/>
    </source>
</evidence>